<keyword evidence="3 5" id="KW-0251">Elongation factor</keyword>
<name>A0A1F8C3P7_9BACT</name>
<organism evidence="7 8">
    <name type="scientific">Candidatus Woesebacteria bacterium RIFCSPLOWO2_01_FULL_44_14</name>
    <dbReference type="NCBI Taxonomy" id="1802525"/>
    <lineage>
        <taxon>Bacteria</taxon>
        <taxon>Candidatus Woeseibacteriota</taxon>
    </lineage>
</organism>
<comment type="subcellular location">
    <subcellularLocation>
        <location evidence="5">Cytoplasm</location>
    </subcellularLocation>
</comment>
<dbReference type="EMBL" id="MGHL01000001">
    <property type="protein sequence ID" value="OGM70907.1"/>
    <property type="molecule type" value="Genomic_DNA"/>
</dbReference>
<feature type="domain" description="Translation elongation factor EFTs/EF1B dimerisation" evidence="6">
    <location>
        <begin position="75"/>
        <end position="151"/>
    </location>
</feature>
<dbReference type="HAMAP" id="MF_00050">
    <property type="entry name" value="EF_Ts"/>
    <property type="match status" value="1"/>
</dbReference>
<evidence type="ECO:0000256" key="5">
    <source>
        <dbReference type="HAMAP-Rule" id="MF_00050"/>
    </source>
</evidence>
<dbReference type="PANTHER" id="PTHR11741:SF0">
    <property type="entry name" value="ELONGATION FACTOR TS, MITOCHONDRIAL"/>
    <property type="match status" value="1"/>
</dbReference>
<dbReference type="Proteomes" id="UP000178429">
    <property type="component" value="Unassembled WGS sequence"/>
</dbReference>
<evidence type="ECO:0000256" key="2">
    <source>
        <dbReference type="ARBA" id="ARBA00016956"/>
    </source>
</evidence>
<evidence type="ECO:0000256" key="4">
    <source>
        <dbReference type="ARBA" id="ARBA00022917"/>
    </source>
</evidence>
<dbReference type="STRING" id="1802525.A2975_01365"/>
<evidence type="ECO:0000256" key="1">
    <source>
        <dbReference type="ARBA" id="ARBA00005532"/>
    </source>
</evidence>
<comment type="caution">
    <text evidence="7">The sequence shown here is derived from an EMBL/GenBank/DDBJ whole genome shotgun (WGS) entry which is preliminary data.</text>
</comment>
<sequence length="156" mass="17643">MTKITIDQVKNLREKTGAPVIRVKKVLEEVAGNETRAFKLLQKEGFEKAAKRQGRETGQGVIATYLHHNKKIVGVVELLCETDFVARNEMFSKLADELAMQVASLDPKNADELMDQDYIRDTQKKISDLVKEVIAKTGENVRIGRIYRIELGDGRE</sequence>
<dbReference type="AlphaFoldDB" id="A0A1F8C3P7"/>
<dbReference type="Gene3D" id="1.10.8.10">
    <property type="entry name" value="DNA helicase RuvA subunit, C-terminal domain"/>
    <property type="match status" value="1"/>
</dbReference>
<dbReference type="InterPro" id="IPR014039">
    <property type="entry name" value="Transl_elong_EFTs/EF1B_dimer"/>
</dbReference>
<dbReference type="GO" id="GO:0005737">
    <property type="term" value="C:cytoplasm"/>
    <property type="evidence" value="ECO:0007669"/>
    <property type="project" value="UniProtKB-SubCell"/>
</dbReference>
<dbReference type="InterPro" id="IPR009060">
    <property type="entry name" value="UBA-like_sf"/>
</dbReference>
<dbReference type="InterPro" id="IPR001816">
    <property type="entry name" value="Transl_elong_EFTs/EF1B"/>
</dbReference>
<keyword evidence="4 5" id="KW-0648">Protein biosynthesis</keyword>
<gene>
    <name evidence="5" type="primary">tsf</name>
    <name evidence="7" type="ORF">A2975_01365</name>
</gene>
<evidence type="ECO:0000313" key="7">
    <source>
        <dbReference type="EMBL" id="OGM70907.1"/>
    </source>
</evidence>
<comment type="similarity">
    <text evidence="1 5">Belongs to the EF-Ts family.</text>
</comment>
<reference evidence="7 8" key="1">
    <citation type="journal article" date="2016" name="Nat. Commun.">
        <title>Thousands of microbial genomes shed light on interconnected biogeochemical processes in an aquifer system.</title>
        <authorList>
            <person name="Anantharaman K."/>
            <person name="Brown C.T."/>
            <person name="Hug L.A."/>
            <person name="Sharon I."/>
            <person name="Castelle C.J."/>
            <person name="Probst A.J."/>
            <person name="Thomas B.C."/>
            <person name="Singh A."/>
            <person name="Wilkins M.J."/>
            <person name="Karaoz U."/>
            <person name="Brodie E.L."/>
            <person name="Williams K.H."/>
            <person name="Hubbard S.S."/>
            <person name="Banfield J.F."/>
        </authorList>
    </citation>
    <scope>NUCLEOTIDE SEQUENCE [LARGE SCALE GENOMIC DNA]</scope>
</reference>
<dbReference type="Gene3D" id="3.30.479.20">
    <property type="entry name" value="Elongation factor Ts, dimerisation domain"/>
    <property type="match status" value="1"/>
</dbReference>
<evidence type="ECO:0000313" key="8">
    <source>
        <dbReference type="Proteomes" id="UP000178429"/>
    </source>
</evidence>
<evidence type="ECO:0000256" key="3">
    <source>
        <dbReference type="ARBA" id="ARBA00022768"/>
    </source>
</evidence>
<protein>
    <recommendedName>
        <fullName evidence="2 5">Elongation factor Ts</fullName>
        <shortName evidence="5">EF-Ts</shortName>
    </recommendedName>
</protein>
<comment type="function">
    <text evidence="5">Associates with the EF-Tu.GDP complex and induces the exchange of GDP to GTP. It remains bound to the aminoacyl-tRNA.EF-Tu.GTP complex up to the GTP hydrolysis stage on the ribosome.</text>
</comment>
<feature type="region of interest" description="Involved in Mg(2+) ion dislocation from EF-Tu" evidence="5">
    <location>
        <begin position="82"/>
        <end position="85"/>
    </location>
</feature>
<dbReference type="GO" id="GO:0003746">
    <property type="term" value="F:translation elongation factor activity"/>
    <property type="evidence" value="ECO:0007669"/>
    <property type="project" value="UniProtKB-UniRule"/>
</dbReference>
<dbReference type="PANTHER" id="PTHR11741">
    <property type="entry name" value="ELONGATION FACTOR TS"/>
    <property type="match status" value="1"/>
</dbReference>
<proteinExistence type="inferred from homology"/>
<dbReference type="SUPFAM" id="SSF46934">
    <property type="entry name" value="UBA-like"/>
    <property type="match status" value="1"/>
</dbReference>
<dbReference type="FunFam" id="1.10.8.10:FF:000001">
    <property type="entry name" value="Elongation factor Ts"/>
    <property type="match status" value="1"/>
</dbReference>
<dbReference type="SUPFAM" id="SSF54713">
    <property type="entry name" value="Elongation factor Ts (EF-Ts), dimerisation domain"/>
    <property type="match status" value="1"/>
</dbReference>
<accession>A0A1F8C3P7</accession>
<dbReference type="InterPro" id="IPR036402">
    <property type="entry name" value="EF-Ts_dimer_sf"/>
</dbReference>
<keyword evidence="5" id="KW-0963">Cytoplasm</keyword>
<evidence type="ECO:0000259" key="6">
    <source>
        <dbReference type="Pfam" id="PF00889"/>
    </source>
</evidence>
<dbReference type="Pfam" id="PF00889">
    <property type="entry name" value="EF_TS"/>
    <property type="match status" value="1"/>
</dbReference>